<feature type="transmembrane region" description="Helical" evidence="7">
    <location>
        <begin position="247"/>
        <end position="264"/>
    </location>
</feature>
<keyword evidence="5 7" id="KW-0472">Membrane</keyword>
<dbReference type="STRING" id="1447883.A0A2B7WXN7"/>
<evidence type="ECO:0000313" key="9">
    <source>
        <dbReference type="Proteomes" id="UP000224634"/>
    </source>
</evidence>
<evidence type="ECO:0000256" key="7">
    <source>
        <dbReference type="SAM" id="Phobius"/>
    </source>
</evidence>
<keyword evidence="4 7" id="KW-1133">Transmembrane helix</keyword>
<evidence type="ECO:0000256" key="4">
    <source>
        <dbReference type="ARBA" id="ARBA00022989"/>
    </source>
</evidence>
<feature type="transmembrane region" description="Helical" evidence="7">
    <location>
        <begin position="215"/>
        <end position="235"/>
    </location>
</feature>
<evidence type="ECO:0000313" key="8">
    <source>
        <dbReference type="EMBL" id="PGH01556.1"/>
    </source>
</evidence>
<comment type="caution">
    <text evidence="8">The sequence shown here is derived from an EMBL/GenBank/DDBJ whole genome shotgun (WGS) entry which is preliminary data.</text>
</comment>
<dbReference type="OrthoDB" id="73465at2759"/>
<organism evidence="8 9">
    <name type="scientific">Polytolypa hystricis (strain UAMH7299)</name>
    <dbReference type="NCBI Taxonomy" id="1447883"/>
    <lineage>
        <taxon>Eukaryota</taxon>
        <taxon>Fungi</taxon>
        <taxon>Dikarya</taxon>
        <taxon>Ascomycota</taxon>
        <taxon>Pezizomycotina</taxon>
        <taxon>Eurotiomycetes</taxon>
        <taxon>Eurotiomycetidae</taxon>
        <taxon>Onygenales</taxon>
        <taxon>Onygenales incertae sedis</taxon>
        <taxon>Polytolypa</taxon>
    </lineage>
</organism>
<sequence>MGEQILKTASKQGSRQPLLPVTHGPVPSHHHHPNRHSYNSDDDDDDTISDPESQAWIPYNTFPLPLTEIDESKSSSSRTRVNPRIVSDAILGLSDGLTVPFALSAGLSAFGDTKVVVLGSLAELVAGAISMGLGGYVGAKSEEESFEATKRETVDLIHASPAETKAMVEEVFAPFNLPDAPVSEMSNTLHDSPERLREFLVTFYHKQSKPEGNQALMSGITLALGYFIGGFIPLIPYFCVHEVLTALYYSISVMGVTLLVFGYIKTCIVRGWAGRDNVVAGTKGGLQMVLVGGLAAGAAVGLVRLIDHAGNG</sequence>
<dbReference type="CDD" id="cd02435">
    <property type="entry name" value="CCC1"/>
    <property type="match status" value="1"/>
</dbReference>
<evidence type="ECO:0000256" key="3">
    <source>
        <dbReference type="ARBA" id="ARBA00022692"/>
    </source>
</evidence>
<dbReference type="PANTHER" id="PTHR31851">
    <property type="entry name" value="FE(2+)/MN(2+) TRANSPORTER PCL1"/>
    <property type="match status" value="1"/>
</dbReference>
<keyword evidence="9" id="KW-1185">Reference proteome</keyword>
<evidence type="ECO:0000256" key="6">
    <source>
        <dbReference type="SAM" id="MobiDB-lite"/>
    </source>
</evidence>
<evidence type="ECO:0000256" key="1">
    <source>
        <dbReference type="ARBA" id="ARBA00004127"/>
    </source>
</evidence>
<dbReference type="GO" id="GO:0012505">
    <property type="term" value="C:endomembrane system"/>
    <property type="evidence" value="ECO:0007669"/>
    <property type="project" value="UniProtKB-SubCell"/>
</dbReference>
<reference evidence="8 9" key="1">
    <citation type="submission" date="2017-10" db="EMBL/GenBank/DDBJ databases">
        <title>Comparative genomics in systemic dimorphic fungi from Ajellomycetaceae.</title>
        <authorList>
            <person name="Munoz J.F."/>
            <person name="Mcewen J.G."/>
            <person name="Clay O.K."/>
            <person name="Cuomo C.A."/>
        </authorList>
    </citation>
    <scope>NUCLEOTIDE SEQUENCE [LARGE SCALE GENOMIC DNA]</scope>
    <source>
        <strain evidence="8 9">UAMH7299</strain>
    </source>
</reference>
<feature type="transmembrane region" description="Helical" evidence="7">
    <location>
        <begin position="285"/>
        <end position="306"/>
    </location>
</feature>
<dbReference type="AlphaFoldDB" id="A0A2B7WXN7"/>
<dbReference type="Pfam" id="PF01988">
    <property type="entry name" value="VIT1"/>
    <property type="match status" value="1"/>
</dbReference>
<protein>
    <recommendedName>
        <fullName evidence="10">TIGR00267 family protein</fullName>
    </recommendedName>
</protein>
<comment type="subcellular location">
    <subcellularLocation>
        <location evidence="1">Endomembrane system</location>
        <topology evidence="1">Multi-pass membrane protein</topology>
    </subcellularLocation>
</comment>
<evidence type="ECO:0000256" key="5">
    <source>
        <dbReference type="ARBA" id="ARBA00023136"/>
    </source>
</evidence>
<keyword evidence="3 7" id="KW-0812">Transmembrane</keyword>
<proteinExistence type="inferred from homology"/>
<comment type="similarity">
    <text evidence="2">Belongs to the CCC1 family.</text>
</comment>
<accession>A0A2B7WXN7</accession>
<feature type="compositionally biased region" description="Acidic residues" evidence="6">
    <location>
        <begin position="40"/>
        <end position="49"/>
    </location>
</feature>
<dbReference type="GO" id="GO:0030026">
    <property type="term" value="P:intracellular manganese ion homeostasis"/>
    <property type="evidence" value="ECO:0007669"/>
    <property type="project" value="InterPro"/>
</dbReference>
<gene>
    <name evidence="8" type="ORF">AJ80_08991</name>
</gene>
<dbReference type="InterPro" id="IPR008217">
    <property type="entry name" value="Ccc1_fam"/>
</dbReference>
<dbReference type="Proteomes" id="UP000224634">
    <property type="component" value="Unassembled WGS sequence"/>
</dbReference>
<feature type="region of interest" description="Disordered" evidence="6">
    <location>
        <begin position="1"/>
        <end position="54"/>
    </location>
</feature>
<dbReference type="EMBL" id="PDNA01000235">
    <property type="protein sequence ID" value="PGH01556.1"/>
    <property type="molecule type" value="Genomic_DNA"/>
</dbReference>
<evidence type="ECO:0008006" key="10">
    <source>
        <dbReference type="Google" id="ProtNLM"/>
    </source>
</evidence>
<evidence type="ECO:0000256" key="2">
    <source>
        <dbReference type="ARBA" id="ARBA00007049"/>
    </source>
</evidence>
<name>A0A2B7WXN7_POLH7</name>
<dbReference type="GO" id="GO:0005384">
    <property type="term" value="F:manganese ion transmembrane transporter activity"/>
    <property type="evidence" value="ECO:0007669"/>
    <property type="project" value="InterPro"/>
</dbReference>